<keyword evidence="3" id="KW-1185">Reference proteome</keyword>
<dbReference type="InterPro" id="IPR023485">
    <property type="entry name" value="Ptyr_pPase"/>
</dbReference>
<dbReference type="InterPro" id="IPR036196">
    <property type="entry name" value="Ptyr_pPase_sf"/>
</dbReference>
<protein>
    <recommendedName>
        <fullName evidence="1">Phosphotyrosine protein phosphatase I domain-containing protein</fullName>
    </recommendedName>
</protein>
<comment type="caution">
    <text evidence="2">The sequence shown here is derived from an EMBL/GenBank/DDBJ whole genome shotgun (WGS) entry which is preliminary data.</text>
</comment>
<dbReference type="SMART" id="SM00226">
    <property type="entry name" value="LMWPc"/>
    <property type="match status" value="1"/>
</dbReference>
<name>A0A226C2H5_9FIRM</name>
<dbReference type="Gene3D" id="3.40.50.2300">
    <property type="match status" value="1"/>
</dbReference>
<dbReference type="OrthoDB" id="9784339at2"/>
<organism evidence="2 3">
    <name type="scientific">Natranaerobius trueperi</name>
    <dbReference type="NCBI Taxonomy" id="759412"/>
    <lineage>
        <taxon>Bacteria</taxon>
        <taxon>Bacillati</taxon>
        <taxon>Bacillota</taxon>
        <taxon>Clostridia</taxon>
        <taxon>Natranaerobiales</taxon>
        <taxon>Natranaerobiaceae</taxon>
        <taxon>Natranaerobius</taxon>
    </lineage>
</organism>
<dbReference type="PANTHER" id="PTHR11717:SF31">
    <property type="entry name" value="LOW MOLECULAR WEIGHT PROTEIN-TYROSINE-PHOSPHATASE ETP-RELATED"/>
    <property type="match status" value="1"/>
</dbReference>
<dbReference type="Pfam" id="PF01451">
    <property type="entry name" value="LMWPc"/>
    <property type="match status" value="1"/>
</dbReference>
<dbReference type="InterPro" id="IPR050438">
    <property type="entry name" value="LMW_PTPase"/>
</dbReference>
<dbReference type="SUPFAM" id="SSF52788">
    <property type="entry name" value="Phosphotyrosine protein phosphatases I"/>
    <property type="match status" value="1"/>
</dbReference>
<evidence type="ECO:0000313" key="2">
    <source>
        <dbReference type="EMBL" id="OWZ84590.1"/>
    </source>
</evidence>
<feature type="domain" description="Phosphotyrosine protein phosphatase I" evidence="1">
    <location>
        <begin position="1"/>
        <end position="149"/>
    </location>
</feature>
<dbReference type="PANTHER" id="PTHR11717">
    <property type="entry name" value="LOW MOLECULAR WEIGHT PROTEIN TYROSINE PHOSPHATASE"/>
    <property type="match status" value="1"/>
</dbReference>
<sequence length="155" mass="17367">MCTGNTCRSSMAEEIFNLKARSLSVNYKIKAKSAGVFAIDGFSASSNAQEVVRKYGGDLADHKAKTLTKDLVDQGDLILTMTEDHKQFILNNLMTNNNSRVHLIKEYANKVDRDVFSSKEVTDPVGGTLEQYEEVYHELDTAIEVIINYLVDNIR</sequence>
<evidence type="ECO:0000313" key="3">
    <source>
        <dbReference type="Proteomes" id="UP000214588"/>
    </source>
</evidence>
<dbReference type="EMBL" id="NIQC01000003">
    <property type="protein sequence ID" value="OWZ84590.1"/>
    <property type="molecule type" value="Genomic_DNA"/>
</dbReference>
<proteinExistence type="predicted"/>
<dbReference type="AlphaFoldDB" id="A0A226C2H5"/>
<dbReference type="Proteomes" id="UP000214588">
    <property type="component" value="Unassembled WGS sequence"/>
</dbReference>
<accession>A0A226C2H5</accession>
<gene>
    <name evidence="2" type="ORF">CDO51_02180</name>
</gene>
<dbReference type="RefSeq" id="WP_089022660.1">
    <property type="nucleotide sequence ID" value="NZ_NIQC01000003.1"/>
</dbReference>
<reference evidence="2 3" key="1">
    <citation type="submission" date="2017-06" db="EMBL/GenBank/DDBJ databases">
        <title>Draft Genome Sequence of Natranaerobius trueperi halophilic, alkalithermophilic bacteria from soda lakes.</title>
        <authorList>
            <person name="Zhao B."/>
        </authorList>
    </citation>
    <scope>NUCLEOTIDE SEQUENCE [LARGE SCALE GENOMIC DNA]</scope>
    <source>
        <strain evidence="2 3">DSM 18760</strain>
    </source>
</reference>
<evidence type="ECO:0000259" key="1">
    <source>
        <dbReference type="SMART" id="SM00226"/>
    </source>
</evidence>
<dbReference type="GO" id="GO:0004725">
    <property type="term" value="F:protein tyrosine phosphatase activity"/>
    <property type="evidence" value="ECO:0007669"/>
    <property type="project" value="TreeGrafter"/>
</dbReference>
<dbReference type="CDD" id="cd16344">
    <property type="entry name" value="LMWPAP"/>
    <property type="match status" value="1"/>
</dbReference>